<comment type="caution">
    <text evidence="3">The sequence shown here is derived from an EMBL/GenBank/DDBJ whole genome shotgun (WGS) entry which is preliminary data.</text>
</comment>
<feature type="region of interest" description="Disordered" evidence="1">
    <location>
        <begin position="73"/>
        <end position="105"/>
    </location>
</feature>
<evidence type="ECO:0000256" key="1">
    <source>
        <dbReference type="SAM" id="MobiDB-lite"/>
    </source>
</evidence>
<keyword evidence="2" id="KW-0732">Signal</keyword>
<proteinExistence type="predicted"/>
<feature type="region of interest" description="Disordered" evidence="1">
    <location>
        <begin position="31"/>
        <end position="61"/>
    </location>
</feature>
<dbReference type="AlphaFoldDB" id="A0AAN9T5M5"/>
<feature type="signal peptide" evidence="2">
    <location>
        <begin position="1"/>
        <end position="29"/>
    </location>
</feature>
<feature type="chain" id="PRO_5042969405" evidence="2">
    <location>
        <begin position="30"/>
        <end position="105"/>
    </location>
</feature>
<keyword evidence="4" id="KW-1185">Reference proteome</keyword>
<organism evidence="3 4">
    <name type="scientific">Parthenolecanium corni</name>
    <dbReference type="NCBI Taxonomy" id="536013"/>
    <lineage>
        <taxon>Eukaryota</taxon>
        <taxon>Metazoa</taxon>
        <taxon>Ecdysozoa</taxon>
        <taxon>Arthropoda</taxon>
        <taxon>Hexapoda</taxon>
        <taxon>Insecta</taxon>
        <taxon>Pterygota</taxon>
        <taxon>Neoptera</taxon>
        <taxon>Paraneoptera</taxon>
        <taxon>Hemiptera</taxon>
        <taxon>Sternorrhyncha</taxon>
        <taxon>Coccoidea</taxon>
        <taxon>Coccidae</taxon>
        <taxon>Parthenolecanium</taxon>
    </lineage>
</organism>
<accession>A0AAN9T5M5</accession>
<reference evidence="3 4" key="1">
    <citation type="submission" date="2024-03" db="EMBL/GenBank/DDBJ databases">
        <title>Adaptation during the transition from Ophiocordyceps entomopathogen to insect associate is accompanied by gene loss and intensified selection.</title>
        <authorList>
            <person name="Ward C.M."/>
            <person name="Onetto C.A."/>
            <person name="Borneman A.R."/>
        </authorList>
    </citation>
    <scope>NUCLEOTIDE SEQUENCE [LARGE SCALE GENOMIC DNA]</scope>
    <source>
        <strain evidence="3">AWRI1</strain>
        <tissue evidence="3">Single Adult Female</tissue>
    </source>
</reference>
<sequence length="105" mass="10855">MGGVPKFYGHDPPIAALLVLGMIAAGARCDRDEDPAAAPREGTEKGATSEDRELGPRGASSARMLTKALLELGQAPCRQESSLNQTPYPGGGERAERIAGSALPP</sequence>
<evidence type="ECO:0000313" key="3">
    <source>
        <dbReference type="EMBL" id="KAK7574020.1"/>
    </source>
</evidence>
<evidence type="ECO:0000256" key="2">
    <source>
        <dbReference type="SAM" id="SignalP"/>
    </source>
</evidence>
<name>A0AAN9T5M5_9HEMI</name>
<feature type="compositionally biased region" description="Basic and acidic residues" evidence="1">
    <location>
        <begin position="41"/>
        <end position="55"/>
    </location>
</feature>
<evidence type="ECO:0000313" key="4">
    <source>
        <dbReference type="Proteomes" id="UP001367676"/>
    </source>
</evidence>
<gene>
    <name evidence="3" type="ORF">V9T40_011211</name>
</gene>
<protein>
    <submittedName>
        <fullName evidence="3">Uncharacterized protein</fullName>
    </submittedName>
</protein>
<dbReference type="EMBL" id="JBBCAQ010000037">
    <property type="protein sequence ID" value="KAK7574020.1"/>
    <property type="molecule type" value="Genomic_DNA"/>
</dbReference>
<dbReference type="Proteomes" id="UP001367676">
    <property type="component" value="Unassembled WGS sequence"/>
</dbReference>